<name>A0A1H6HS31_9EURY</name>
<organism evidence="4 5">
    <name type="scientific">Halopenitus malekzadehii</name>
    <dbReference type="NCBI Taxonomy" id="1267564"/>
    <lineage>
        <taxon>Archaea</taxon>
        <taxon>Methanobacteriati</taxon>
        <taxon>Methanobacteriota</taxon>
        <taxon>Stenosarchaea group</taxon>
        <taxon>Halobacteria</taxon>
        <taxon>Halobacteriales</taxon>
        <taxon>Haloferacaceae</taxon>
        <taxon>Halopenitus</taxon>
    </lineage>
</organism>
<dbReference type="InterPro" id="IPR058393">
    <property type="entry name" value="DUF8080"/>
</dbReference>
<dbReference type="InterPro" id="IPR057179">
    <property type="entry name" value="DUF7857"/>
</dbReference>
<dbReference type="STRING" id="1267564.SAMN05192561_10173"/>
<evidence type="ECO:0000313" key="4">
    <source>
        <dbReference type="EMBL" id="SEH36783.1"/>
    </source>
</evidence>
<dbReference type="Proteomes" id="UP000199215">
    <property type="component" value="Unassembled WGS sequence"/>
</dbReference>
<dbReference type="EMBL" id="FNWU01000001">
    <property type="protein sequence ID" value="SEH36783.1"/>
    <property type="molecule type" value="Genomic_DNA"/>
</dbReference>
<feature type="domain" description="DUF8080" evidence="3">
    <location>
        <begin position="213"/>
        <end position="281"/>
    </location>
</feature>
<feature type="compositionally biased region" description="Polar residues" evidence="2">
    <location>
        <begin position="169"/>
        <end position="179"/>
    </location>
</feature>
<feature type="compositionally biased region" description="Basic and acidic residues" evidence="2">
    <location>
        <begin position="113"/>
        <end position="125"/>
    </location>
</feature>
<feature type="compositionally biased region" description="Acidic residues" evidence="2">
    <location>
        <begin position="181"/>
        <end position="191"/>
    </location>
</feature>
<gene>
    <name evidence="4" type="ORF">SAMN05192561_10173</name>
</gene>
<evidence type="ECO:0000259" key="3">
    <source>
        <dbReference type="Pfam" id="PF26296"/>
    </source>
</evidence>
<evidence type="ECO:0000313" key="5">
    <source>
        <dbReference type="Proteomes" id="UP000199215"/>
    </source>
</evidence>
<accession>A0A1H6HS31</accession>
<dbReference type="Pfam" id="PF26296">
    <property type="entry name" value="DUF8080"/>
    <property type="match status" value="1"/>
</dbReference>
<sequence>MDLRWNVERRGGLAIVTCLLCNDGPEAKLVRLRNDLDGPVVPPRRHGVPEPGWDRSGYTCHIEGSSRVGFGYVCATGLDSERRPMTIESVEPIKDEVGRRDTDGTGANAAADRAIRTLGDHRPPRDCVPGIEGPADRAGAAGTRRASADTNGEAVSTAEGGTAARADGSASTDGGTMTNEPVDESNVDDPDLGPNTDGVGSGRAPDGTAIGTVERRIETVSAELDRLTVVSDADLEAATSAVAEAGGLDALESDVDRIAAEIETLETLRDRLDEVIDRHDRLDVPITTLRRLA</sequence>
<reference evidence="4 5" key="1">
    <citation type="submission" date="2016-10" db="EMBL/GenBank/DDBJ databases">
        <authorList>
            <person name="de Groot N.N."/>
        </authorList>
    </citation>
    <scope>NUCLEOTIDE SEQUENCE [LARGE SCALE GENOMIC DNA]</scope>
    <source>
        <strain evidence="4 5">IBRC-M10418</strain>
    </source>
</reference>
<feature type="coiled-coil region" evidence="1">
    <location>
        <begin position="248"/>
        <end position="278"/>
    </location>
</feature>
<feature type="region of interest" description="Disordered" evidence="2">
    <location>
        <begin position="87"/>
        <end position="208"/>
    </location>
</feature>
<dbReference type="AlphaFoldDB" id="A0A1H6HS31"/>
<dbReference type="Pfam" id="PF25256">
    <property type="entry name" value="DUF7857"/>
    <property type="match status" value="1"/>
</dbReference>
<keyword evidence="5" id="KW-1185">Reference proteome</keyword>
<evidence type="ECO:0000256" key="1">
    <source>
        <dbReference type="SAM" id="Coils"/>
    </source>
</evidence>
<proteinExistence type="predicted"/>
<keyword evidence="1" id="KW-0175">Coiled coil</keyword>
<protein>
    <recommendedName>
        <fullName evidence="3">DUF8080 domain-containing protein</fullName>
    </recommendedName>
</protein>
<dbReference type="OrthoDB" id="193731at2157"/>
<evidence type="ECO:0000256" key="2">
    <source>
        <dbReference type="SAM" id="MobiDB-lite"/>
    </source>
</evidence>
<dbReference type="RefSeq" id="WP_092812741.1">
    <property type="nucleotide sequence ID" value="NZ_FNWU01000001.1"/>
</dbReference>
<feature type="compositionally biased region" description="Low complexity" evidence="2">
    <location>
        <begin position="136"/>
        <end position="150"/>
    </location>
</feature>
<feature type="compositionally biased region" description="Basic and acidic residues" evidence="2">
    <location>
        <begin position="87"/>
        <end position="103"/>
    </location>
</feature>